<dbReference type="SUPFAM" id="SSF55729">
    <property type="entry name" value="Acyl-CoA N-acyltransferases (Nat)"/>
    <property type="match status" value="1"/>
</dbReference>
<comment type="subcellular location">
    <subcellularLocation>
        <location evidence="9">Cytoplasm</location>
    </subcellularLocation>
</comment>
<comment type="similarity">
    <text evidence="9">Belongs to the TmcA family.</text>
</comment>
<dbReference type="GO" id="GO:0002101">
    <property type="term" value="P:tRNA wobble cytosine modification"/>
    <property type="evidence" value="ECO:0007669"/>
    <property type="project" value="UniProtKB-UniRule"/>
</dbReference>
<dbReference type="CDD" id="cd04301">
    <property type="entry name" value="NAT_SF"/>
    <property type="match status" value="1"/>
</dbReference>
<dbReference type="PANTHER" id="PTHR10925">
    <property type="entry name" value="N-ACETYLTRANSFERASE 10"/>
    <property type="match status" value="1"/>
</dbReference>
<evidence type="ECO:0000313" key="14">
    <source>
        <dbReference type="EMBL" id="OBU11571.1"/>
    </source>
</evidence>
<keyword evidence="3 9" id="KW-0808">Transferase</keyword>
<dbReference type="Gene3D" id="3.40.630.30">
    <property type="match status" value="1"/>
</dbReference>
<dbReference type="InterPro" id="IPR038321">
    <property type="entry name" value="TmcA_C_sf"/>
</dbReference>
<feature type="domain" description="N-acetyltransferase" evidence="12">
    <location>
        <begin position="374"/>
        <end position="481"/>
    </location>
</feature>
<dbReference type="InterPro" id="IPR013562">
    <property type="entry name" value="TmcA/NAT10_N"/>
</dbReference>
<evidence type="ECO:0000256" key="8">
    <source>
        <dbReference type="ARBA" id="ARBA00023315"/>
    </source>
</evidence>
<keyword evidence="6 9" id="KW-0067">ATP-binding</keyword>
<accession>A0A1B8HQP0</accession>
<dbReference type="SUPFAM" id="SSF52540">
    <property type="entry name" value="P-loop containing nucleoside triphosphate hydrolases"/>
    <property type="match status" value="1"/>
</dbReference>
<keyword evidence="5 9" id="KW-0547">Nucleotide-binding</keyword>
<dbReference type="AlphaFoldDB" id="A0A1B8HQP0"/>
<dbReference type="GO" id="GO:0005737">
    <property type="term" value="C:cytoplasm"/>
    <property type="evidence" value="ECO:0007669"/>
    <property type="project" value="UniProtKB-SubCell"/>
</dbReference>
<name>A0A1B8HQP0_9GAMM</name>
<evidence type="ECO:0000256" key="9">
    <source>
        <dbReference type="HAMAP-Rule" id="MF_01886"/>
    </source>
</evidence>
<dbReference type="InterPro" id="IPR033442">
    <property type="entry name" value="TmcA_tRNA_bind"/>
</dbReference>
<comment type="function">
    <text evidence="9">Catalyzes the formation of N(4)-acetylcytidine (ac(4)C) at the wobble position of tRNA(Met), by using acetyl-CoA as an acetyl donor and ATP (or GTP).</text>
</comment>
<evidence type="ECO:0000256" key="7">
    <source>
        <dbReference type="ARBA" id="ARBA00022884"/>
    </source>
</evidence>
<keyword evidence="8 9" id="KW-0012">Acyltransferase</keyword>
<dbReference type="Pfam" id="PF17176">
    <property type="entry name" value="tRNA_bind_3"/>
    <property type="match status" value="1"/>
</dbReference>
<evidence type="ECO:0000256" key="1">
    <source>
        <dbReference type="ARBA" id="ARBA00022490"/>
    </source>
</evidence>
<dbReference type="GO" id="GO:0000049">
    <property type="term" value="F:tRNA binding"/>
    <property type="evidence" value="ECO:0007669"/>
    <property type="project" value="UniProtKB-UniRule"/>
</dbReference>
<organism evidence="14 15">
    <name type="scientific">Morganella psychrotolerans</name>
    <dbReference type="NCBI Taxonomy" id="368603"/>
    <lineage>
        <taxon>Bacteria</taxon>
        <taxon>Pseudomonadati</taxon>
        <taxon>Pseudomonadota</taxon>
        <taxon>Gammaproteobacteria</taxon>
        <taxon>Enterobacterales</taxon>
        <taxon>Morganellaceae</taxon>
        <taxon>Morganella</taxon>
    </lineage>
</organism>
<dbReference type="InterPro" id="IPR016181">
    <property type="entry name" value="Acyl_CoA_acyltransferase"/>
</dbReference>
<comment type="catalytic activity">
    <reaction evidence="9">
        <text>cytidine(34) in elongator tRNA(Met) + acetyl-CoA + ATP + H2O = N(4)-acetylcytidine(34) in elongator tRNA(Met) + ADP + phosphate + CoA + H(+)</text>
        <dbReference type="Rhea" id="RHEA:43788"/>
        <dbReference type="Rhea" id="RHEA-COMP:10693"/>
        <dbReference type="Rhea" id="RHEA-COMP:10694"/>
        <dbReference type="ChEBI" id="CHEBI:15377"/>
        <dbReference type="ChEBI" id="CHEBI:15378"/>
        <dbReference type="ChEBI" id="CHEBI:30616"/>
        <dbReference type="ChEBI" id="CHEBI:43474"/>
        <dbReference type="ChEBI" id="CHEBI:57287"/>
        <dbReference type="ChEBI" id="CHEBI:57288"/>
        <dbReference type="ChEBI" id="CHEBI:74900"/>
        <dbReference type="ChEBI" id="CHEBI:82748"/>
        <dbReference type="ChEBI" id="CHEBI:456216"/>
        <dbReference type="EC" id="2.3.1.193"/>
    </reaction>
</comment>
<dbReference type="STRING" id="368603.AYY16_05815"/>
<keyword evidence="2 9" id="KW-0820">tRNA-binding</keyword>
<dbReference type="Pfam" id="PF08351">
    <property type="entry name" value="TmcA_N"/>
    <property type="match status" value="1"/>
</dbReference>
<dbReference type="GO" id="GO:0051391">
    <property type="term" value="P:tRNA acetylation"/>
    <property type="evidence" value="ECO:0007669"/>
    <property type="project" value="UniProtKB-UniRule"/>
</dbReference>
<evidence type="ECO:0000256" key="3">
    <source>
        <dbReference type="ARBA" id="ARBA00022679"/>
    </source>
</evidence>
<feature type="domain" description="TcmA/NAT10 helicase" evidence="10">
    <location>
        <begin position="194"/>
        <end position="340"/>
    </location>
</feature>
<dbReference type="Proteomes" id="UP000092247">
    <property type="component" value="Unassembled WGS sequence"/>
</dbReference>
<dbReference type="GO" id="GO:1904812">
    <property type="term" value="P:rRNA acetylation involved in maturation of SSU-rRNA"/>
    <property type="evidence" value="ECO:0007669"/>
    <property type="project" value="TreeGrafter"/>
</dbReference>
<dbReference type="InterPro" id="IPR007807">
    <property type="entry name" value="TcmA/NAT10_helicase"/>
</dbReference>
<dbReference type="Gene3D" id="3.40.50.11040">
    <property type="match status" value="1"/>
</dbReference>
<dbReference type="InterPro" id="IPR024914">
    <property type="entry name" value="tRNA_acetyltr_TmcA"/>
</dbReference>
<evidence type="ECO:0000259" key="13">
    <source>
        <dbReference type="Pfam" id="PF17176"/>
    </source>
</evidence>
<dbReference type="Gene3D" id="3.40.50.300">
    <property type="entry name" value="P-loop containing nucleotide triphosphate hydrolases"/>
    <property type="match status" value="1"/>
</dbReference>
<proteinExistence type="inferred from homology"/>
<gene>
    <name evidence="9" type="primary">tmcA</name>
    <name evidence="14" type="ORF">AYY17_02300</name>
</gene>
<dbReference type="GO" id="GO:0005524">
    <property type="term" value="F:ATP binding"/>
    <property type="evidence" value="ECO:0007669"/>
    <property type="project" value="UniProtKB-UniRule"/>
</dbReference>
<dbReference type="InterPro" id="IPR027417">
    <property type="entry name" value="P-loop_NTPase"/>
</dbReference>
<evidence type="ECO:0000259" key="11">
    <source>
        <dbReference type="Pfam" id="PF08351"/>
    </source>
</evidence>
<reference evidence="14 15" key="1">
    <citation type="submission" date="2016-06" db="EMBL/GenBank/DDBJ databases">
        <authorList>
            <person name="Kjaerup R.B."/>
            <person name="Dalgaard T.S."/>
            <person name="Juul-Madsen H.R."/>
        </authorList>
    </citation>
    <scope>NUCLEOTIDE SEQUENCE [LARGE SCALE GENOMIC DNA]</scope>
    <source>
        <strain evidence="14 15">GCSL-Mp3</strain>
    </source>
</reference>
<keyword evidence="7 9" id="KW-0694">RNA-binding</keyword>
<sequence>MLPETLPLCTEQLSKQGARRLWVLSGSDAWCEETLRAVMAAVSGDWPVISSCLPGAVAAAQARLLLGREFRHGVFDARHGLHTEALAMLTGTLQAGSWLILLLPAESEWLTRPDEDSLRWNDRGQLIAAPRFMRHLAQTLDDEAVVCWHEGQSCQLSLLPQRARWRLPDGSPTPDQQSVLSQLRQADTGIFGLPAARGRGKSALAGLFLAQTPGHHLLCAPAKVSVSVIQHYLSQSDNVEFIPPDNLLVLSETADLSKYGWLVIDEAAMIPLPQLSRIVAAFPRVLLLSTVQGYEGTGRGFLLKFCYTLPGFTLLSLTHPVRWADNDPLENWLDKALLLQEPAEIPVLPGSCEYQSLPQQALCDDPALLAGFYGLLTAAHYRTSPLDLRRLADAGGQHFSLFRQCGQVAAALWTVDEGGLSAALSQAVWAGFRRPPGNLLAQSLAAHSYFPQAAQLVSRRVSRIAVHGAYRRNALGRKLLRRAAEDAKACGLDYLSVSFGYTPELAAFWTACGFRFARMGTHPEAGSGCYTAMLLLPLSPAGETLAEAAQQQFARDCSVLSRTWGSSPVTSVRATVLNDTEWMMLAGFAFAAKPQAVADPALTLLQTCYPAQTARLSALLPGNTTDDSTRKQPQIIGKKALLSALRQETAEVLHSLRPEWAQQTASMIMAF</sequence>
<feature type="binding site" evidence="9">
    <location>
        <position position="322"/>
    </location>
    <ligand>
        <name>ATP</name>
        <dbReference type="ChEBI" id="CHEBI:30616"/>
    </ligand>
</feature>
<evidence type="ECO:0000313" key="15">
    <source>
        <dbReference type="Proteomes" id="UP000092247"/>
    </source>
</evidence>
<dbReference type="GO" id="GO:0051392">
    <property type="term" value="F:tRNA cytidine N4-acetyltransferase activity"/>
    <property type="evidence" value="ECO:0007669"/>
    <property type="project" value="UniProtKB-UniRule"/>
</dbReference>
<evidence type="ECO:0000259" key="10">
    <source>
        <dbReference type="Pfam" id="PF05127"/>
    </source>
</evidence>
<dbReference type="RefSeq" id="WP_067420943.1">
    <property type="nucleotide sequence ID" value="NZ_LZEX01000001.1"/>
</dbReference>
<feature type="domain" description="tRNA(Met) cytidine acetyltransferase TmcA tRNA-binding" evidence="13">
    <location>
        <begin position="542"/>
        <end position="658"/>
    </location>
</feature>
<dbReference type="Pfam" id="PF05127">
    <property type="entry name" value="NAT10_TcmA_helicase"/>
    <property type="match status" value="1"/>
</dbReference>
<comment type="caution">
    <text evidence="9">Lacks conserved residue(s) required for the propagation of feature annotation.</text>
</comment>
<feature type="binding site" evidence="9">
    <location>
        <begin position="464"/>
        <end position="466"/>
    </location>
    <ligand>
        <name>acetyl-CoA</name>
        <dbReference type="ChEBI" id="CHEBI:57288"/>
    </ligand>
</feature>
<evidence type="ECO:0000256" key="2">
    <source>
        <dbReference type="ARBA" id="ARBA00022555"/>
    </source>
</evidence>
<protein>
    <recommendedName>
        <fullName evidence="9">tRNA(Met) cytidine acetyltransferase TmcA</fullName>
        <ecNumber evidence="9">2.3.1.193</ecNumber>
    </recommendedName>
</protein>
<dbReference type="InterPro" id="IPR000182">
    <property type="entry name" value="GNAT_dom"/>
</dbReference>
<keyword evidence="1 9" id="KW-0963">Cytoplasm</keyword>
<evidence type="ECO:0000256" key="5">
    <source>
        <dbReference type="ARBA" id="ARBA00022741"/>
    </source>
</evidence>
<dbReference type="Gene3D" id="1.20.120.890">
    <property type="entry name" value="tRNA(Met) cytidine acetyltransferase, tail domain"/>
    <property type="match status" value="1"/>
</dbReference>
<evidence type="ECO:0000256" key="4">
    <source>
        <dbReference type="ARBA" id="ARBA00022694"/>
    </source>
</evidence>
<dbReference type="InterPro" id="IPR032672">
    <property type="entry name" value="TmcA/NAT10/Kre33"/>
</dbReference>
<dbReference type="HAMAP" id="MF_01886">
    <property type="entry name" value="tRNA_acetyltr_TmcA"/>
    <property type="match status" value="1"/>
</dbReference>
<dbReference type="EMBL" id="LZEX01000001">
    <property type="protein sequence ID" value="OBU11571.1"/>
    <property type="molecule type" value="Genomic_DNA"/>
</dbReference>
<dbReference type="PANTHER" id="PTHR10925:SF5">
    <property type="entry name" value="RNA CYTIDINE ACETYLTRANSFERASE"/>
    <property type="match status" value="1"/>
</dbReference>
<feature type="domain" description="TmcA/NAT10 N-terminal" evidence="11">
    <location>
        <begin position="10"/>
        <end position="148"/>
    </location>
</feature>
<evidence type="ECO:0000256" key="6">
    <source>
        <dbReference type="ARBA" id="ARBA00022840"/>
    </source>
</evidence>
<feature type="binding site" evidence="9">
    <location>
        <position position="176"/>
    </location>
    <ligand>
        <name>ATP</name>
        <dbReference type="ChEBI" id="CHEBI:30616"/>
    </ligand>
</feature>
<evidence type="ECO:0000259" key="12">
    <source>
        <dbReference type="Pfam" id="PF13718"/>
    </source>
</evidence>
<feature type="domain" description="N-acetyltransferase" evidence="12">
    <location>
        <begin position="484"/>
        <end position="538"/>
    </location>
</feature>
<comment type="caution">
    <text evidence="14">The sequence shown here is derived from an EMBL/GenBank/DDBJ whole genome shotgun (WGS) entry which is preliminary data.</text>
</comment>
<dbReference type="EC" id="2.3.1.193" evidence="9"/>
<dbReference type="Pfam" id="PF13718">
    <property type="entry name" value="GNAT_acetyltr_2"/>
    <property type="match status" value="2"/>
</dbReference>
<keyword evidence="4 9" id="KW-0819">tRNA processing</keyword>
<dbReference type="GO" id="GO:1990883">
    <property type="term" value="F:18S rRNA cytidine N-acetyltransferase activity"/>
    <property type="evidence" value="ECO:0007669"/>
    <property type="project" value="TreeGrafter"/>
</dbReference>
<feature type="binding site" evidence="9">
    <location>
        <position position="504"/>
    </location>
    <ligand>
        <name>acetyl-CoA</name>
        <dbReference type="ChEBI" id="CHEBI:57288"/>
    </ligand>
</feature>